<keyword evidence="7 10" id="KW-0479">Metal-binding</keyword>
<comment type="pathway">
    <text evidence="1 7">Cofactor biosynthesis; (R)-pantothenate biosynthesis; (R)-pantoate from 3-methyl-2-oxobutanoate: step 1/2.</text>
</comment>
<dbReference type="FunFam" id="3.20.20.60:FF:000003">
    <property type="entry name" value="3-methyl-2-oxobutanoate hydroxymethyltransferase"/>
    <property type="match status" value="1"/>
</dbReference>
<comment type="subcellular location">
    <subcellularLocation>
        <location evidence="7">Cytoplasm</location>
    </subcellularLocation>
</comment>
<sequence length="278" mass="30212">MPKKKPTIPQLWDMKREGKKIRMVTSYDYMMASLVDETDIEMILVGDSLGMVVLGYEGTVPVTMEEMLHHIKPVVRAARNTFIVGDMPFGSYNASIESAIHNANRILKEGGADAVKLEGGLNVVQTVEALVKAGIPVMAHIGLTPQTATQLGGFKVQGKDLEAAKRLIEEAQALEAAGAFAIVLECIPSSLAKIITEKISIPTIGIGAGPHCDGQVLVIHDMLGMFKRFTPKFVKKYADLAPQILDALNTYAREVAEGVFPAEEHSFGMSEETLSRLY</sequence>
<dbReference type="CDD" id="cd06557">
    <property type="entry name" value="KPHMT-like"/>
    <property type="match status" value="1"/>
</dbReference>
<keyword evidence="7" id="KW-0963">Cytoplasm</keyword>
<evidence type="ECO:0000256" key="2">
    <source>
        <dbReference type="ARBA" id="ARBA00008676"/>
    </source>
</evidence>
<dbReference type="GO" id="GO:0000287">
    <property type="term" value="F:magnesium ion binding"/>
    <property type="evidence" value="ECO:0007669"/>
    <property type="project" value="TreeGrafter"/>
</dbReference>
<evidence type="ECO:0000256" key="3">
    <source>
        <dbReference type="ARBA" id="ARBA00011424"/>
    </source>
</evidence>
<evidence type="ECO:0000256" key="9">
    <source>
        <dbReference type="PIRSR" id="PIRSR000388-2"/>
    </source>
</evidence>
<accession>A0A1W1VYK9</accession>
<gene>
    <name evidence="7" type="primary">panB</name>
    <name evidence="11" type="ORF">SAMN00808754_2350</name>
</gene>
<comment type="subunit">
    <text evidence="3 7">Homodecamer; pentamer of dimers.</text>
</comment>
<comment type="catalytic activity">
    <reaction evidence="7">
        <text>(6R)-5,10-methylene-5,6,7,8-tetrahydrofolate + 3-methyl-2-oxobutanoate + H2O = 2-dehydropantoate + (6S)-5,6,7,8-tetrahydrofolate</text>
        <dbReference type="Rhea" id="RHEA:11824"/>
        <dbReference type="ChEBI" id="CHEBI:11561"/>
        <dbReference type="ChEBI" id="CHEBI:11851"/>
        <dbReference type="ChEBI" id="CHEBI:15377"/>
        <dbReference type="ChEBI" id="CHEBI:15636"/>
        <dbReference type="ChEBI" id="CHEBI:57453"/>
        <dbReference type="EC" id="2.1.2.11"/>
    </reaction>
</comment>
<evidence type="ECO:0000256" key="10">
    <source>
        <dbReference type="PIRSR" id="PIRSR000388-3"/>
    </source>
</evidence>
<reference evidence="11 12" key="1">
    <citation type="submission" date="2017-04" db="EMBL/GenBank/DDBJ databases">
        <authorList>
            <person name="Afonso C.L."/>
            <person name="Miller P.J."/>
            <person name="Scott M.A."/>
            <person name="Spackman E."/>
            <person name="Goraichik I."/>
            <person name="Dimitrov K.M."/>
            <person name="Suarez D.L."/>
            <person name="Swayne D.E."/>
        </authorList>
    </citation>
    <scope>NUCLEOTIDE SEQUENCE [LARGE SCALE GENOMIC DNA]</scope>
    <source>
        <strain evidence="11 12">ToBE</strain>
    </source>
</reference>
<dbReference type="NCBIfam" id="NF001452">
    <property type="entry name" value="PRK00311.1"/>
    <property type="match status" value="1"/>
</dbReference>
<dbReference type="Gene3D" id="3.20.20.60">
    <property type="entry name" value="Phosphoenolpyruvate-binding domains"/>
    <property type="match status" value="1"/>
</dbReference>
<dbReference type="PIRSF" id="PIRSF000388">
    <property type="entry name" value="Pantoate_hydroxy_MeTrfase"/>
    <property type="match status" value="1"/>
</dbReference>
<dbReference type="RefSeq" id="WP_084665892.1">
    <property type="nucleotide sequence ID" value="NZ_LT838272.1"/>
</dbReference>
<evidence type="ECO:0000256" key="8">
    <source>
        <dbReference type="PIRSR" id="PIRSR000388-1"/>
    </source>
</evidence>
<feature type="binding site" evidence="7 10">
    <location>
        <position position="47"/>
    </location>
    <ligand>
        <name>Mg(2+)</name>
        <dbReference type="ChEBI" id="CHEBI:18420"/>
    </ligand>
</feature>
<dbReference type="UniPathway" id="UPA00028">
    <property type="reaction ID" value="UER00003"/>
</dbReference>
<dbReference type="HAMAP" id="MF_00156">
    <property type="entry name" value="PanB"/>
    <property type="match status" value="1"/>
</dbReference>
<feature type="active site" description="Proton acceptor" evidence="7 8">
    <location>
        <position position="185"/>
    </location>
</feature>
<feature type="binding site" evidence="7 9">
    <location>
        <begin position="47"/>
        <end position="48"/>
    </location>
    <ligand>
        <name>3-methyl-2-oxobutanoate</name>
        <dbReference type="ChEBI" id="CHEBI:11851"/>
    </ligand>
</feature>
<dbReference type="EMBL" id="LT838272">
    <property type="protein sequence ID" value="SMB98459.1"/>
    <property type="molecule type" value="Genomic_DNA"/>
</dbReference>
<dbReference type="SUPFAM" id="SSF51621">
    <property type="entry name" value="Phosphoenolpyruvate/pyruvate domain"/>
    <property type="match status" value="1"/>
</dbReference>
<dbReference type="Proteomes" id="UP000192569">
    <property type="component" value="Chromosome I"/>
</dbReference>
<keyword evidence="4 7" id="KW-0566">Pantothenate biosynthesis</keyword>
<dbReference type="GO" id="GO:0003864">
    <property type="term" value="F:3-methyl-2-oxobutanoate hydroxymethyltransferase activity"/>
    <property type="evidence" value="ECO:0007669"/>
    <property type="project" value="UniProtKB-UniRule"/>
</dbReference>
<keyword evidence="7 10" id="KW-0460">Magnesium</keyword>
<organism evidence="11 12">
    <name type="scientific">Thermanaeromonas toyohensis ToBE</name>
    <dbReference type="NCBI Taxonomy" id="698762"/>
    <lineage>
        <taxon>Bacteria</taxon>
        <taxon>Bacillati</taxon>
        <taxon>Bacillota</taxon>
        <taxon>Clostridia</taxon>
        <taxon>Neomoorellales</taxon>
        <taxon>Neomoorellaceae</taxon>
        <taxon>Thermanaeromonas</taxon>
    </lineage>
</organism>
<comment type="similarity">
    <text evidence="2 7">Belongs to the PanB family.</text>
</comment>
<comment type="cofactor">
    <cofactor evidence="7 10">
        <name>Mg(2+)</name>
        <dbReference type="ChEBI" id="CHEBI:18420"/>
    </cofactor>
    <text evidence="7 10">Binds 1 Mg(2+) ion per subunit.</text>
</comment>
<comment type="function">
    <text evidence="6 7">Catalyzes the reversible reaction in which hydroxymethyl group from 5,10-methylenetetrahydrofolate is transferred onto alpha-ketoisovalerate to form ketopantoate.</text>
</comment>
<evidence type="ECO:0000256" key="7">
    <source>
        <dbReference type="HAMAP-Rule" id="MF_00156"/>
    </source>
</evidence>
<dbReference type="EC" id="2.1.2.11" evidence="7"/>
<evidence type="ECO:0000313" key="12">
    <source>
        <dbReference type="Proteomes" id="UP000192569"/>
    </source>
</evidence>
<dbReference type="GO" id="GO:0015940">
    <property type="term" value="P:pantothenate biosynthetic process"/>
    <property type="evidence" value="ECO:0007669"/>
    <property type="project" value="UniProtKB-UniRule"/>
</dbReference>
<proteinExistence type="inferred from homology"/>
<dbReference type="GO" id="GO:0005737">
    <property type="term" value="C:cytoplasm"/>
    <property type="evidence" value="ECO:0007669"/>
    <property type="project" value="UniProtKB-SubCell"/>
</dbReference>
<keyword evidence="11" id="KW-0489">Methyltransferase</keyword>
<dbReference type="InterPro" id="IPR015813">
    <property type="entry name" value="Pyrv/PenolPyrv_kinase-like_dom"/>
</dbReference>
<evidence type="ECO:0000313" key="11">
    <source>
        <dbReference type="EMBL" id="SMB98459.1"/>
    </source>
</evidence>
<dbReference type="NCBIfam" id="TIGR00222">
    <property type="entry name" value="panB"/>
    <property type="match status" value="1"/>
</dbReference>
<feature type="binding site" evidence="7 9">
    <location>
        <position position="86"/>
    </location>
    <ligand>
        <name>3-methyl-2-oxobutanoate</name>
        <dbReference type="ChEBI" id="CHEBI:11851"/>
    </ligand>
</feature>
<name>A0A1W1VYK9_9FIRM</name>
<feature type="binding site" evidence="7 10">
    <location>
        <position position="118"/>
    </location>
    <ligand>
        <name>Mg(2+)</name>
        <dbReference type="ChEBI" id="CHEBI:18420"/>
    </ligand>
</feature>
<keyword evidence="5 7" id="KW-0808">Transferase</keyword>
<dbReference type="InterPro" id="IPR003700">
    <property type="entry name" value="Pantoate_hydroxy_MeTrfase"/>
</dbReference>
<dbReference type="AlphaFoldDB" id="A0A1W1VYK9"/>
<dbReference type="Pfam" id="PF02548">
    <property type="entry name" value="Pantoate_transf"/>
    <property type="match status" value="1"/>
</dbReference>
<feature type="binding site" evidence="7 10">
    <location>
        <position position="86"/>
    </location>
    <ligand>
        <name>Mg(2+)</name>
        <dbReference type="ChEBI" id="CHEBI:18420"/>
    </ligand>
</feature>
<feature type="binding site" evidence="7 9">
    <location>
        <position position="116"/>
    </location>
    <ligand>
        <name>3-methyl-2-oxobutanoate</name>
        <dbReference type="ChEBI" id="CHEBI:11851"/>
    </ligand>
</feature>
<dbReference type="GO" id="GO:0008168">
    <property type="term" value="F:methyltransferase activity"/>
    <property type="evidence" value="ECO:0007669"/>
    <property type="project" value="UniProtKB-KW"/>
</dbReference>
<evidence type="ECO:0000256" key="4">
    <source>
        <dbReference type="ARBA" id="ARBA00022655"/>
    </source>
</evidence>
<evidence type="ECO:0000256" key="5">
    <source>
        <dbReference type="ARBA" id="ARBA00022679"/>
    </source>
</evidence>
<evidence type="ECO:0000256" key="1">
    <source>
        <dbReference type="ARBA" id="ARBA00005033"/>
    </source>
</evidence>
<keyword evidence="12" id="KW-1185">Reference proteome</keyword>
<dbReference type="PANTHER" id="PTHR20881:SF0">
    <property type="entry name" value="3-METHYL-2-OXOBUTANOATE HYDROXYMETHYLTRANSFERASE"/>
    <property type="match status" value="1"/>
</dbReference>
<dbReference type="STRING" id="698762.SAMN00808754_2350"/>
<dbReference type="OrthoDB" id="9781789at2"/>
<protein>
    <recommendedName>
        <fullName evidence="7">3-methyl-2-oxobutanoate hydroxymethyltransferase</fullName>
        <ecNumber evidence="7">2.1.2.11</ecNumber>
    </recommendedName>
    <alternativeName>
        <fullName evidence="7">Ketopantoate hydroxymethyltransferase</fullName>
        <shortName evidence="7">KPHMT</shortName>
    </alternativeName>
</protein>
<dbReference type="GO" id="GO:0032259">
    <property type="term" value="P:methylation"/>
    <property type="evidence" value="ECO:0007669"/>
    <property type="project" value="UniProtKB-KW"/>
</dbReference>
<dbReference type="PANTHER" id="PTHR20881">
    <property type="entry name" value="3-METHYL-2-OXOBUTANOATE HYDROXYMETHYLTRANSFERASE"/>
    <property type="match status" value="1"/>
</dbReference>
<dbReference type="InterPro" id="IPR040442">
    <property type="entry name" value="Pyrv_kinase-like_dom_sf"/>
</dbReference>
<evidence type="ECO:0000256" key="6">
    <source>
        <dbReference type="ARBA" id="ARBA00056497"/>
    </source>
</evidence>